<evidence type="ECO:0000313" key="8">
    <source>
        <dbReference type="EMBL" id="WOK06545.1"/>
    </source>
</evidence>
<feature type="domain" description="OmpR/PhoB-type" evidence="7">
    <location>
        <begin position="133"/>
        <end position="230"/>
    </location>
</feature>
<accession>A0ABZ0IQA3</accession>
<dbReference type="InterPro" id="IPR001867">
    <property type="entry name" value="OmpR/PhoB-type_DNA-bd"/>
</dbReference>
<dbReference type="PROSITE" id="PS50110">
    <property type="entry name" value="RESPONSE_REGULATORY"/>
    <property type="match status" value="1"/>
</dbReference>
<keyword evidence="3 5" id="KW-0238">DNA-binding</keyword>
<evidence type="ECO:0000313" key="9">
    <source>
        <dbReference type="Proteomes" id="UP001302349"/>
    </source>
</evidence>
<evidence type="ECO:0000256" key="2">
    <source>
        <dbReference type="ARBA" id="ARBA00023012"/>
    </source>
</evidence>
<dbReference type="SMART" id="SM00862">
    <property type="entry name" value="Trans_reg_C"/>
    <property type="match status" value="1"/>
</dbReference>
<dbReference type="Pfam" id="PF00072">
    <property type="entry name" value="Response_reg"/>
    <property type="match status" value="1"/>
</dbReference>
<dbReference type="Gene3D" id="1.10.10.10">
    <property type="entry name" value="Winged helix-like DNA-binding domain superfamily/Winged helix DNA-binding domain"/>
    <property type="match status" value="1"/>
</dbReference>
<dbReference type="InterPro" id="IPR036388">
    <property type="entry name" value="WH-like_DNA-bd_sf"/>
</dbReference>
<evidence type="ECO:0000259" key="7">
    <source>
        <dbReference type="PROSITE" id="PS51755"/>
    </source>
</evidence>
<dbReference type="CDD" id="cd17574">
    <property type="entry name" value="REC_OmpR"/>
    <property type="match status" value="1"/>
</dbReference>
<dbReference type="Gene3D" id="6.10.250.690">
    <property type="match status" value="1"/>
</dbReference>
<gene>
    <name evidence="8" type="ORF">RT717_26070</name>
</gene>
<dbReference type="InterPro" id="IPR039420">
    <property type="entry name" value="WalR-like"/>
</dbReference>
<dbReference type="RefSeq" id="WP_317489260.1">
    <property type="nucleotide sequence ID" value="NZ_CP136051.1"/>
</dbReference>
<dbReference type="PROSITE" id="PS51755">
    <property type="entry name" value="OMPR_PHOB"/>
    <property type="match status" value="1"/>
</dbReference>
<sequence>MEVKPKLLIVEDDPNLGQILREYLEVKGYEPTLCTDGEAGFTTFARNSFDMCILDVMMPKKDGFTLAREIREKSKTIPIIFLTAKSMKDDTIEGLKIGADDYLTKPFSMEELLLRMKAIFRRTHVHGNGEETNLQFEIGSLYFDAHLNLLKSPSQEIKLTSKENALLLLFCQNLNKTVDRAEALMKIWHDDSYFNARSMDVYIAKLRKYLKEDERLKILTVHGQGFKLVELK</sequence>
<dbReference type="SUPFAM" id="SSF52172">
    <property type="entry name" value="CheY-like"/>
    <property type="match status" value="1"/>
</dbReference>
<evidence type="ECO:0000256" key="5">
    <source>
        <dbReference type="PROSITE-ProRule" id="PRU01091"/>
    </source>
</evidence>
<dbReference type="InterPro" id="IPR016032">
    <property type="entry name" value="Sig_transdc_resp-reg_C-effctor"/>
</dbReference>
<dbReference type="Gene3D" id="3.40.50.2300">
    <property type="match status" value="1"/>
</dbReference>
<dbReference type="InterPro" id="IPR011006">
    <property type="entry name" value="CheY-like_superfamily"/>
</dbReference>
<organism evidence="8 9">
    <name type="scientific">Imperialibacter roseus</name>
    <dbReference type="NCBI Taxonomy" id="1324217"/>
    <lineage>
        <taxon>Bacteria</taxon>
        <taxon>Pseudomonadati</taxon>
        <taxon>Bacteroidota</taxon>
        <taxon>Cytophagia</taxon>
        <taxon>Cytophagales</taxon>
        <taxon>Flammeovirgaceae</taxon>
        <taxon>Imperialibacter</taxon>
    </lineage>
</organism>
<evidence type="ECO:0000259" key="6">
    <source>
        <dbReference type="PROSITE" id="PS50110"/>
    </source>
</evidence>
<evidence type="ECO:0000256" key="3">
    <source>
        <dbReference type="ARBA" id="ARBA00023125"/>
    </source>
</evidence>
<feature type="DNA-binding region" description="OmpR/PhoB-type" evidence="5">
    <location>
        <begin position="133"/>
        <end position="230"/>
    </location>
</feature>
<name>A0ABZ0IQA3_9BACT</name>
<evidence type="ECO:0000256" key="4">
    <source>
        <dbReference type="PROSITE-ProRule" id="PRU00169"/>
    </source>
</evidence>
<keyword evidence="1 4" id="KW-0597">Phosphoprotein</keyword>
<evidence type="ECO:0000256" key="1">
    <source>
        <dbReference type="ARBA" id="ARBA00022553"/>
    </source>
</evidence>
<keyword evidence="2" id="KW-0902">Two-component regulatory system</keyword>
<dbReference type="SUPFAM" id="SSF46894">
    <property type="entry name" value="C-terminal effector domain of the bipartite response regulators"/>
    <property type="match status" value="1"/>
</dbReference>
<feature type="modified residue" description="4-aspartylphosphate" evidence="4">
    <location>
        <position position="55"/>
    </location>
</feature>
<dbReference type="EMBL" id="CP136051">
    <property type="protein sequence ID" value="WOK06545.1"/>
    <property type="molecule type" value="Genomic_DNA"/>
</dbReference>
<dbReference type="PANTHER" id="PTHR48111:SF40">
    <property type="entry name" value="PHOSPHATE REGULON TRANSCRIPTIONAL REGULATORY PROTEIN PHOB"/>
    <property type="match status" value="1"/>
</dbReference>
<feature type="domain" description="Response regulatory" evidence="6">
    <location>
        <begin position="6"/>
        <end position="120"/>
    </location>
</feature>
<dbReference type="PANTHER" id="PTHR48111">
    <property type="entry name" value="REGULATOR OF RPOS"/>
    <property type="match status" value="1"/>
</dbReference>
<dbReference type="SMART" id="SM00448">
    <property type="entry name" value="REC"/>
    <property type="match status" value="1"/>
</dbReference>
<dbReference type="CDD" id="cd00383">
    <property type="entry name" value="trans_reg_C"/>
    <property type="match status" value="1"/>
</dbReference>
<protein>
    <submittedName>
        <fullName evidence="8">Response regulator transcription factor</fullName>
    </submittedName>
</protein>
<reference evidence="8 9" key="1">
    <citation type="journal article" date="2023" name="Microbiol. Resour. Announc.">
        <title>Complete Genome Sequence of Imperialibacter roseus strain P4T.</title>
        <authorList>
            <person name="Tizabi D.R."/>
            <person name="Bachvaroff T."/>
            <person name="Hill R.T."/>
        </authorList>
    </citation>
    <scope>NUCLEOTIDE SEQUENCE [LARGE SCALE GENOMIC DNA]</scope>
    <source>
        <strain evidence="8 9">P4T</strain>
    </source>
</reference>
<dbReference type="Proteomes" id="UP001302349">
    <property type="component" value="Chromosome"/>
</dbReference>
<dbReference type="Pfam" id="PF00486">
    <property type="entry name" value="Trans_reg_C"/>
    <property type="match status" value="1"/>
</dbReference>
<keyword evidence="9" id="KW-1185">Reference proteome</keyword>
<proteinExistence type="predicted"/>
<dbReference type="InterPro" id="IPR001789">
    <property type="entry name" value="Sig_transdc_resp-reg_receiver"/>
</dbReference>